<evidence type="ECO:0000256" key="1">
    <source>
        <dbReference type="SAM" id="Phobius"/>
    </source>
</evidence>
<keyword evidence="1" id="KW-0472">Membrane</keyword>
<proteinExistence type="predicted"/>
<organism evidence="2 3">
    <name type="scientific">Yersinia pseudotuberculosis serotype O:1b (strain IP 31758)</name>
    <dbReference type="NCBI Taxonomy" id="349747"/>
    <lineage>
        <taxon>Bacteria</taxon>
        <taxon>Pseudomonadati</taxon>
        <taxon>Pseudomonadota</taxon>
        <taxon>Gammaproteobacteria</taxon>
        <taxon>Enterobacterales</taxon>
        <taxon>Yersiniaceae</taxon>
        <taxon>Yersinia</taxon>
    </lineage>
</organism>
<sequence length="158" mass="18565">MIKKENNKWIFTISGLFIFCIITYYLWMKFRPVEVIGVYGHSDIIIKNPPITDKGKITWWQDNKDIIQAKYGTPKYDINGTFSVTIWDFGDGYENYREGSHFEMPAPEFYCFDDAKINCLDKENEIVTIYKTSGGIIKYVTNDTSYNQREDGEIVKEY</sequence>
<dbReference type="Pfam" id="PF06092">
    <property type="entry name" value="DUF943"/>
    <property type="match status" value="1"/>
</dbReference>
<gene>
    <name evidence="2" type="ordered locus">YpsIP31758_4042</name>
</gene>
<dbReference type="EMBL" id="CP000720">
    <property type="protein sequence ID" value="ABS48216.1"/>
    <property type="molecule type" value="Genomic_DNA"/>
</dbReference>
<protein>
    <submittedName>
        <fullName evidence="2">Putative enterobacterial membrane protein</fullName>
    </submittedName>
</protein>
<keyword evidence="1" id="KW-1133">Transmembrane helix</keyword>
<reference evidence="2 3" key="1">
    <citation type="journal article" date="2007" name="PLoS Genet.">
        <title>The complete genome sequence of Yersinia pseudotuberculosis IP31758, the causative agent of Far East scarlet-like fever.</title>
        <authorList>
            <person name="Eppinger M."/>
            <person name="Rosovitz M.J."/>
            <person name="Fricke W.F."/>
            <person name="Rasko D.A."/>
            <person name="Kokorina G."/>
            <person name="Fayolle C."/>
            <person name="Lindler L.E."/>
            <person name="Carniel E."/>
            <person name="Ravel J."/>
        </authorList>
    </citation>
    <scope>NUCLEOTIDE SEQUENCE [LARGE SCALE GENOMIC DNA]</scope>
    <source>
        <strain evidence="2 3">IP 31758</strain>
    </source>
</reference>
<dbReference type="AlphaFoldDB" id="A0A0U1QZI8"/>
<keyword evidence="1" id="KW-0812">Transmembrane</keyword>
<accession>A0A0U1QZI8</accession>
<dbReference type="RefSeq" id="WP_012105919.1">
    <property type="nucleotide sequence ID" value="NC_009708.1"/>
</dbReference>
<feature type="transmembrane region" description="Helical" evidence="1">
    <location>
        <begin position="9"/>
        <end position="27"/>
    </location>
</feature>
<dbReference type="HOGENOM" id="CLU_131530_1_0_6"/>
<dbReference type="KEGG" id="ypi:YpsIP31758_4042"/>
<evidence type="ECO:0000313" key="3">
    <source>
        <dbReference type="Proteomes" id="UP000002412"/>
    </source>
</evidence>
<dbReference type="InterPro" id="IPR010351">
    <property type="entry name" value="DUF943"/>
</dbReference>
<evidence type="ECO:0000313" key="2">
    <source>
        <dbReference type="EMBL" id="ABS48216.1"/>
    </source>
</evidence>
<dbReference type="Proteomes" id="UP000002412">
    <property type="component" value="Chromosome"/>
</dbReference>
<name>A0A0U1QZI8_YERP3</name>